<keyword evidence="2" id="KW-1185">Reference proteome</keyword>
<evidence type="ECO:0008006" key="3">
    <source>
        <dbReference type="Google" id="ProtNLM"/>
    </source>
</evidence>
<evidence type="ECO:0000313" key="1">
    <source>
        <dbReference type="EMBL" id="KAL0945910.1"/>
    </source>
</evidence>
<dbReference type="Proteomes" id="UP001556367">
    <property type="component" value="Unassembled WGS sequence"/>
</dbReference>
<accession>A0ABR3IRH6</accession>
<dbReference type="EMBL" id="JASNQZ010000015">
    <property type="protein sequence ID" value="KAL0945910.1"/>
    <property type="molecule type" value="Genomic_DNA"/>
</dbReference>
<organism evidence="1 2">
    <name type="scientific">Hohenbuehelia grisea</name>
    <dbReference type="NCBI Taxonomy" id="104357"/>
    <lineage>
        <taxon>Eukaryota</taxon>
        <taxon>Fungi</taxon>
        <taxon>Dikarya</taxon>
        <taxon>Basidiomycota</taxon>
        <taxon>Agaricomycotina</taxon>
        <taxon>Agaricomycetes</taxon>
        <taxon>Agaricomycetidae</taxon>
        <taxon>Agaricales</taxon>
        <taxon>Pleurotineae</taxon>
        <taxon>Pleurotaceae</taxon>
        <taxon>Hohenbuehelia</taxon>
    </lineage>
</organism>
<comment type="caution">
    <text evidence="1">The sequence shown here is derived from an EMBL/GenBank/DDBJ whole genome shotgun (WGS) entry which is preliminary data.</text>
</comment>
<sequence length="306" mass="34836">MNFSDPNEASEPPQALRPIVCDIPLDILRVIFELSARSSSRMALHLSLVSRLIHNWMDTVIYDVVWIDSQRQAEKFVEAIQSKPSTFCQRIKVLCIPYGVLHTTAATILPFCPDLEGLACWTPEPLSLPSILTLARTRRLSLNICGSNGPFIQPDFSARLFTRITHLELFDIERAWLQWHGFEHMPDLTHLSVYWTGHSTQCPPTLMPFVARVFDACAKMRALVINGREFPEEPSTEGLRIFHDPRVVVMAHAVNPPRGFRYEWEAQWFAEPCMWDTADEIVALQGTLQWDALPPPGPDSDEDDET</sequence>
<protein>
    <recommendedName>
        <fullName evidence="3">F-box domain-containing protein</fullName>
    </recommendedName>
</protein>
<proteinExistence type="predicted"/>
<reference evidence="2" key="1">
    <citation type="submission" date="2024-06" db="EMBL/GenBank/DDBJ databases">
        <title>Multi-omics analyses provide insights into the biosynthesis of the anticancer antibiotic pleurotin in Hohenbuehelia grisea.</title>
        <authorList>
            <person name="Weaver J.A."/>
            <person name="Alberti F."/>
        </authorList>
    </citation>
    <scope>NUCLEOTIDE SEQUENCE [LARGE SCALE GENOMIC DNA]</scope>
    <source>
        <strain evidence="2">T-177</strain>
    </source>
</reference>
<name>A0ABR3IRH6_9AGAR</name>
<gene>
    <name evidence="1" type="ORF">HGRIS_012192</name>
</gene>
<evidence type="ECO:0000313" key="2">
    <source>
        <dbReference type="Proteomes" id="UP001556367"/>
    </source>
</evidence>